<proteinExistence type="predicted"/>
<dbReference type="EMBL" id="LAZR01012312">
    <property type="protein sequence ID" value="KKM27487.1"/>
    <property type="molecule type" value="Genomic_DNA"/>
</dbReference>
<gene>
    <name evidence="1" type="ORF">LCGC14_1574220</name>
</gene>
<evidence type="ECO:0000313" key="1">
    <source>
        <dbReference type="EMBL" id="KKM27487.1"/>
    </source>
</evidence>
<dbReference type="AlphaFoldDB" id="A0A0F9IIU3"/>
<protein>
    <submittedName>
        <fullName evidence="1">Uncharacterized protein</fullName>
    </submittedName>
</protein>
<organism evidence="1">
    <name type="scientific">marine sediment metagenome</name>
    <dbReference type="NCBI Taxonomy" id="412755"/>
    <lineage>
        <taxon>unclassified sequences</taxon>
        <taxon>metagenomes</taxon>
        <taxon>ecological metagenomes</taxon>
    </lineage>
</organism>
<name>A0A0F9IIU3_9ZZZZ</name>
<sequence length="155" mass="16769">MSAGITIRSGRVAGTKAIKKAVQTAKDRAIILGVSTTLSQLLNTVAFDSGLLAGEVKTSYDNQVKRQRGFNEITIAFDRDHIIAKVKVQEGKNAGFSYGILHVNPGGDFVSYQTPTTEGTKPIGEFEWNETVADNIEALIPMEMIKEGLVVSELL</sequence>
<reference evidence="1" key="1">
    <citation type="journal article" date="2015" name="Nature">
        <title>Complex archaea that bridge the gap between prokaryotes and eukaryotes.</title>
        <authorList>
            <person name="Spang A."/>
            <person name="Saw J.H."/>
            <person name="Jorgensen S.L."/>
            <person name="Zaremba-Niedzwiedzka K."/>
            <person name="Martijn J."/>
            <person name="Lind A.E."/>
            <person name="van Eijk R."/>
            <person name="Schleper C."/>
            <person name="Guy L."/>
            <person name="Ettema T.J."/>
        </authorList>
    </citation>
    <scope>NUCLEOTIDE SEQUENCE</scope>
</reference>
<accession>A0A0F9IIU3</accession>
<comment type="caution">
    <text evidence="1">The sequence shown here is derived from an EMBL/GenBank/DDBJ whole genome shotgun (WGS) entry which is preliminary data.</text>
</comment>